<comment type="caution">
    <text evidence="1">The sequence shown here is derived from an EMBL/GenBank/DDBJ whole genome shotgun (WGS) entry which is preliminary data.</text>
</comment>
<evidence type="ECO:0000313" key="2">
    <source>
        <dbReference type="Proteomes" id="UP000256838"/>
    </source>
</evidence>
<accession>A0A3D8JY44</accession>
<protein>
    <submittedName>
        <fullName evidence="1">Uncharacterized protein</fullName>
    </submittedName>
</protein>
<gene>
    <name evidence="1" type="ORF">DWV00_16810</name>
</gene>
<dbReference type="OrthoDB" id="499748at2"/>
<organism evidence="1 2">
    <name type="scientific">Trinickia dinghuensis</name>
    <dbReference type="NCBI Taxonomy" id="2291023"/>
    <lineage>
        <taxon>Bacteria</taxon>
        <taxon>Pseudomonadati</taxon>
        <taxon>Pseudomonadota</taxon>
        <taxon>Betaproteobacteria</taxon>
        <taxon>Burkholderiales</taxon>
        <taxon>Burkholderiaceae</taxon>
        <taxon>Trinickia</taxon>
    </lineage>
</organism>
<keyword evidence="2" id="KW-1185">Reference proteome</keyword>
<reference evidence="1 2" key="1">
    <citation type="submission" date="2018-08" db="EMBL/GenBank/DDBJ databases">
        <title>Paraburkholderia sp. DHOM06 isolated from forest soil.</title>
        <authorList>
            <person name="Gao Z.-H."/>
            <person name="Qiu L.-H."/>
        </authorList>
    </citation>
    <scope>NUCLEOTIDE SEQUENCE [LARGE SCALE GENOMIC DNA]</scope>
    <source>
        <strain evidence="1 2">DHOM06</strain>
    </source>
</reference>
<evidence type="ECO:0000313" key="1">
    <source>
        <dbReference type="EMBL" id="RDU97545.1"/>
    </source>
</evidence>
<dbReference type="Proteomes" id="UP000256838">
    <property type="component" value="Unassembled WGS sequence"/>
</dbReference>
<dbReference type="InterPro" id="IPR045538">
    <property type="entry name" value="CIS_TMP"/>
</dbReference>
<dbReference type="RefSeq" id="WP_115534732.1">
    <property type="nucleotide sequence ID" value="NZ_QRGA01000009.1"/>
</dbReference>
<sequence>MKPAATHRLRNLSFDLQLRIGGGGDQERARQMQQRLSAYCREQLEQVLQPCFDEAAGDAQVYQIRRIELDLGRIAPEHLESDLSERLRAALRTRLRRLGLPRRSQAVAVGGSGEADPVYWQALVEWLERGEVRADLRPADLLQQAVTHAPIRLASTLRRTSKAAEVSRRLASALPEPVIEQTVGVLVPSDAAYVIGCARRLRHVELVGTQVRAGSHDFRVALWAFVLHYLLDSRGSEFNRRAFVAATLRQMAAHYRMSFAGLLDQLTRSIEGLMTREGRPGSLLGTLYSLRRDLGEAQAESAQALAAANDSGVTVLEPAERRLHALIALLQGRADRHDRETLGALDACLADLSRRLPLELQAALRSSLHSEDARRRMMRGLPANRRDKLWRWLAPVHARRIGAVLGSLKRALRDESGPQSDTRLDGAALEYWASATAPFDSARFARGVLSRYAEMNPVPAHALLHEFDAGRFPADATWLLDRRDERPQEPNAASTVDRLRNGFKYGLWDVAPGVALRDWLAQLPDDVVAQTAMTVGPTAAARIVREFEPARRERLLRLLAGKQAGDLIRLRSALPDAARQLQVPEHELLRQADLSLLTSLLDSVDDLTQWGSRMAQSLAMHTLREYGEVMAALGLAAPAPEPVSDPAAEAALHRQVDAWLDHGYFAEPMSATTIAALCRAIEQGASGGPGRTGLVRTPQRPLDFIRAELARRRWPRRAINLARPVWLPHAPRSDGADLAQWVALLTTGNSPWWGDDGRYPQRRFERLLDRQPDQLTDALRKAIVYPRVLPRLLDWLPAVTRRRLLLTLSPDAGGLILSWINAGSALANSPALTGSQRRHAARVHWEVALSLLLRPHGDVFSAASFLDDAARRVAHKLELPEARYRDALSAVAAKGAERAARYAVLAELLGGDPPSDRSSAHIPEPIEIARVRYRLADERRGSDRAPRGTEPGRGDEAVLAALENMLRYSHPLHEEARRTLAELSAAAANWPAARRRAWRRFFYRVFAQSVHRQRLASLLPRALLLRLLPLWLAPAQIAAVDIVLEQLGTLTILPGQGRYRREAQAWDALFEQLHLQRGSRWALPRFVSAVADRLAEHHKPSPLELLAAMEHALPGSEAELRRSVRQARRMTVVSSFPKPPSRPIPYIDPDRQPLPADAPLYVQNAGLVLLWPFLPRFFEMLHLVENDDFVDEVARSRAVYLLHYLACGEDDAPEDALTLNKFLCGMPLTRAPELVDPPREDEKDLARGLLYSVTQQWGKLNGTSIEGLQETFLRREGRLSVEEKRATLTVEKKTVDILQESMPWSYSTIRAPWLAQVLFVKWR</sequence>
<proteinExistence type="predicted"/>
<dbReference type="Pfam" id="PF19268">
    <property type="entry name" value="CIS_TMP"/>
    <property type="match status" value="2"/>
</dbReference>
<name>A0A3D8JY44_9BURK</name>
<dbReference type="EMBL" id="QRGA01000009">
    <property type="protein sequence ID" value="RDU97545.1"/>
    <property type="molecule type" value="Genomic_DNA"/>
</dbReference>